<dbReference type="GO" id="GO:0008531">
    <property type="term" value="F:riboflavin kinase activity"/>
    <property type="evidence" value="ECO:0007669"/>
    <property type="project" value="UniProtKB-EC"/>
</dbReference>
<comment type="caution">
    <text evidence="20">The sequence shown here is derived from an EMBL/GenBank/DDBJ whole genome shotgun (WGS) entry which is preliminary data.</text>
</comment>
<dbReference type="UniPathway" id="UPA00276">
    <property type="reaction ID" value="UER00406"/>
</dbReference>
<sequence length="416" mass="46913">MRRLLPRRRGAALQSAGSRGRSGTCRADSVRRIAGFPVLQLRRQRFLRETAGQRPWRVRELHAVPQSRRGAGGRGRDGRGEGLSLPRRAESRKRPRGGLPASQHPQGGTPVIVCIGAFDGYHRGHFSLFRQAREMAARAHTEWNVVTFSPHPRYVLGGLKARLFTREDTAFLRRNFDIPEPLEIPFTREFASTEPRLFLDELRARLDVTGIVVGREFRFGRERSGDGEFLLRYCAEHGLELALMPQLVMDDGIVVSSTRIRDMVQAGNVDQAAELLGYPWFLFSRVVSGDRRGRAMGYPTANMLPDEKKLTPGEGVYAGAMWHGGCWRPAAISVGRNPTFLVQGSLRIETHVIGFHGDLYGRRPLLAFLKRLRLMTRFSGRMSLMKQLALDCEETQRVFGVSQPLLKVFHCLPSFD</sequence>
<evidence type="ECO:0000256" key="14">
    <source>
        <dbReference type="ARBA" id="ARBA00022840"/>
    </source>
</evidence>
<dbReference type="Pfam" id="PF01687">
    <property type="entry name" value="Flavokinase"/>
    <property type="match status" value="1"/>
</dbReference>
<evidence type="ECO:0000256" key="2">
    <source>
        <dbReference type="ARBA" id="ARBA00005201"/>
    </source>
</evidence>
<comment type="catalytic activity">
    <reaction evidence="17">
        <text>FMN + ATP + H(+) = FAD + diphosphate</text>
        <dbReference type="Rhea" id="RHEA:17237"/>
        <dbReference type="ChEBI" id="CHEBI:15378"/>
        <dbReference type="ChEBI" id="CHEBI:30616"/>
        <dbReference type="ChEBI" id="CHEBI:33019"/>
        <dbReference type="ChEBI" id="CHEBI:57692"/>
        <dbReference type="ChEBI" id="CHEBI:58210"/>
        <dbReference type="EC" id="2.7.7.2"/>
    </reaction>
</comment>
<dbReference type="EC" id="2.7.1.26" evidence="4"/>
<keyword evidence="8" id="KW-0288">FMN</keyword>
<dbReference type="NCBIfam" id="TIGR00083">
    <property type="entry name" value="ribF"/>
    <property type="match status" value="1"/>
</dbReference>
<comment type="similarity">
    <text evidence="3">Belongs to the RibF family.</text>
</comment>
<comment type="pathway">
    <text evidence="2">Cofactor biosynthesis; FMN biosynthesis; FMN from riboflavin (ATP route): step 1/1.</text>
</comment>
<evidence type="ECO:0000256" key="13">
    <source>
        <dbReference type="ARBA" id="ARBA00022827"/>
    </source>
</evidence>
<dbReference type="InterPro" id="IPR015865">
    <property type="entry name" value="Riboflavin_kinase_bac/euk"/>
</dbReference>
<keyword evidence="9 20" id="KW-0808">Transferase</keyword>
<dbReference type="GO" id="GO:0003919">
    <property type="term" value="F:FMN adenylyltransferase activity"/>
    <property type="evidence" value="ECO:0007669"/>
    <property type="project" value="UniProtKB-EC"/>
</dbReference>
<evidence type="ECO:0000256" key="9">
    <source>
        <dbReference type="ARBA" id="ARBA00022679"/>
    </source>
</evidence>
<dbReference type="PANTHER" id="PTHR22749:SF6">
    <property type="entry name" value="RIBOFLAVIN KINASE"/>
    <property type="match status" value="1"/>
</dbReference>
<keyword evidence="14" id="KW-0067">ATP-binding</keyword>
<dbReference type="SUPFAM" id="SSF52374">
    <property type="entry name" value="Nucleotidylyl transferase"/>
    <property type="match status" value="1"/>
</dbReference>
<keyword evidence="13" id="KW-0274">FAD</keyword>
<evidence type="ECO:0000256" key="16">
    <source>
        <dbReference type="ARBA" id="ARBA00047880"/>
    </source>
</evidence>
<evidence type="ECO:0000256" key="5">
    <source>
        <dbReference type="ARBA" id="ARBA00012393"/>
    </source>
</evidence>
<comment type="catalytic activity">
    <reaction evidence="16">
        <text>riboflavin + ATP = FMN + ADP + H(+)</text>
        <dbReference type="Rhea" id="RHEA:14357"/>
        <dbReference type="ChEBI" id="CHEBI:15378"/>
        <dbReference type="ChEBI" id="CHEBI:30616"/>
        <dbReference type="ChEBI" id="CHEBI:57986"/>
        <dbReference type="ChEBI" id="CHEBI:58210"/>
        <dbReference type="ChEBI" id="CHEBI:456216"/>
        <dbReference type="EC" id="2.7.1.26"/>
    </reaction>
</comment>
<evidence type="ECO:0000256" key="8">
    <source>
        <dbReference type="ARBA" id="ARBA00022643"/>
    </source>
</evidence>
<keyword evidence="7" id="KW-0285">Flavoprotein</keyword>
<proteinExistence type="inferred from homology"/>
<dbReference type="GO" id="GO:0006747">
    <property type="term" value="P:FAD biosynthetic process"/>
    <property type="evidence" value="ECO:0007669"/>
    <property type="project" value="UniProtKB-UniPathway"/>
</dbReference>
<evidence type="ECO:0000256" key="15">
    <source>
        <dbReference type="ARBA" id="ARBA00023268"/>
    </source>
</evidence>
<dbReference type="CDD" id="cd02064">
    <property type="entry name" value="FAD_synthetase_N"/>
    <property type="match status" value="1"/>
</dbReference>
<dbReference type="SUPFAM" id="SSF82114">
    <property type="entry name" value="Riboflavin kinase-like"/>
    <property type="match status" value="1"/>
</dbReference>
<dbReference type="InterPro" id="IPR023465">
    <property type="entry name" value="Riboflavin_kinase_dom_sf"/>
</dbReference>
<evidence type="ECO:0000256" key="18">
    <source>
        <dbReference type="SAM" id="MobiDB-lite"/>
    </source>
</evidence>
<dbReference type="Pfam" id="PF06574">
    <property type="entry name" value="FAD_syn"/>
    <property type="match status" value="1"/>
</dbReference>
<evidence type="ECO:0000256" key="12">
    <source>
        <dbReference type="ARBA" id="ARBA00022777"/>
    </source>
</evidence>
<feature type="domain" description="Riboflavin kinase" evidence="19">
    <location>
        <begin position="275"/>
        <end position="400"/>
    </location>
</feature>
<dbReference type="Gene3D" id="3.40.50.620">
    <property type="entry name" value="HUPs"/>
    <property type="match status" value="1"/>
</dbReference>
<dbReference type="UniPathway" id="UPA00277">
    <property type="reaction ID" value="UER00407"/>
</dbReference>
<evidence type="ECO:0000256" key="11">
    <source>
        <dbReference type="ARBA" id="ARBA00022741"/>
    </source>
</evidence>
<keyword evidence="11" id="KW-0547">Nucleotide-binding</keyword>
<comment type="pathway">
    <text evidence="1">Cofactor biosynthesis; FAD biosynthesis; FAD from FMN: step 1/1.</text>
</comment>
<dbReference type="SMART" id="SM00904">
    <property type="entry name" value="Flavokinase"/>
    <property type="match status" value="1"/>
</dbReference>
<keyword evidence="10 20" id="KW-0548">Nucleotidyltransferase</keyword>
<keyword evidence="12" id="KW-0418">Kinase</keyword>
<dbReference type="Proteomes" id="UP000473699">
    <property type="component" value="Unassembled WGS sequence"/>
</dbReference>
<dbReference type="InterPro" id="IPR023468">
    <property type="entry name" value="Riboflavin_kinase"/>
</dbReference>
<evidence type="ECO:0000256" key="10">
    <source>
        <dbReference type="ARBA" id="ARBA00022695"/>
    </source>
</evidence>
<organism evidence="20 21">
    <name type="scientific">Pyramidobacter porci</name>
    <dbReference type="NCBI Taxonomy" id="2605789"/>
    <lineage>
        <taxon>Bacteria</taxon>
        <taxon>Thermotogati</taxon>
        <taxon>Synergistota</taxon>
        <taxon>Synergistia</taxon>
        <taxon>Synergistales</taxon>
        <taxon>Dethiosulfovibrionaceae</taxon>
        <taxon>Pyramidobacter</taxon>
    </lineage>
</organism>
<dbReference type="PANTHER" id="PTHR22749">
    <property type="entry name" value="RIBOFLAVIN KINASE/FMN ADENYLYLTRANSFERASE"/>
    <property type="match status" value="1"/>
</dbReference>
<evidence type="ECO:0000256" key="6">
    <source>
        <dbReference type="ARBA" id="ARBA00018483"/>
    </source>
</evidence>
<name>A0A6L5YC82_9BACT</name>
<dbReference type="GO" id="GO:0009398">
    <property type="term" value="P:FMN biosynthetic process"/>
    <property type="evidence" value="ECO:0007669"/>
    <property type="project" value="UniProtKB-UniPathway"/>
</dbReference>
<dbReference type="EC" id="2.7.7.2" evidence="5"/>
<feature type="region of interest" description="Disordered" evidence="18">
    <location>
        <begin position="1"/>
        <end position="26"/>
    </location>
</feature>
<evidence type="ECO:0000313" key="20">
    <source>
        <dbReference type="EMBL" id="MST55157.1"/>
    </source>
</evidence>
<keyword evidence="21" id="KW-1185">Reference proteome</keyword>
<reference evidence="20 21" key="1">
    <citation type="submission" date="2019-08" db="EMBL/GenBank/DDBJ databases">
        <title>In-depth cultivation of the pig gut microbiome towards novel bacterial diversity and tailored functional studies.</title>
        <authorList>
            <person name="Wylensek D."/>
            <person name="Hitch T.C.A."/>
            <person name="Clavel T."/>
        </authorList>
    </citation>
    <scope>NUCLEOTIDE SEQUENCE [LARGE SCALE GENOMIC DNA]</scope>
    <source>
        <strain evidence="20 21">SM-530-WT-4B</strain>
    </source>
</reference>
<protein>
    <recommendedName>
        <fullName evidence="6">Bifunctional riboflavin kinase/FMN adenylyltransferase</fullName>
        <ecNumber evidence="4">2.7.1.26</ecNumber>
        <ecNumber evidence="5">2.7.7.2</ecNumber>
    </recommendedName>
</protein>
<feature type="region of interest" description="Disordered" evidence="18">
    <location>
        <begin position="59"/>
        <end position="106"/>
    </location>
</feature>
<dbReference type="InterPro" id="IPR015864">
    <property type="entry name" value="FAD_synthase"/>
</dbReference>
<dbReference type="AlphaFoldDB" id="A0A6L5YC82"/>
<gene>
    <name evidence="20" type="primary">ribF</name>
    <name evidence="20" type="ORF">FYJ74_03755</name>
</gene>
<dbReference type="InterPro" id="IPR014729">
    <property type="entry name" value="Rossmann-like_a/b/a_fold"/>
</dbReference>
<keyword evidence="15" id="KW-0511">Multifunctional enzyme</keyword>
<dbReference type="GO" id="GO:0005524">
    <property type="term" value="F:ATP binding"/>
    <property type="evidence" value="ECO:0007669"/>
    <property type="project" value="UniProtKB-KW"/>
</dbReference>
<dbReference type="EMBL" id="VUNH01000003">
    <property type="protein sequence ID" value="MST55157.1"/>
    <property type="molecule type" value="Genomic_DNA"/>
</dbReference>
<evidence type="ECO:0000256" key="3">
    <source>
        <dbReference type="ARBA" id="ARBA00010214"/>
    </source>
</evidence>
<accession>A0A6L5YC82</accession>
<dbReference type="InterPro" id="IPR002606">
    <property type="entry name" value="Riboflavin_kinase_bac"/>
</dbReference>
<evidence type="ECO:0000256" key="1">
    <source>
        <dbReference type="ARBA" id="ARBA00004726"/>
    </source>
</evidence>
<dbReference type="GO" id="GO:0009231">
    <property type="term" value="P:riboflavin biosynthetic process"/>
    <property type="evidence" value="ECO:0007669"/>
    <property type="project" value="InterPro"/>
</dbReference>
<evidence type="ECO:0000256" key="4">
    <source>
        <dbReference type="ARBA" id="ARBA00012105"/>
    </source>
</evidence>
<feature type="compositionally biased region" description="Basic residues" evidence="18">
    <location>
        <begin position="1"/>
        <end position="10"/>
    </location>
</feature>
<evidence type="ECO:0000313" key="21">
    <source>
        <dbReference type="Proteomes" id="UP000473699"/>
    </source>
</evidence>
<dbReference type="Gene3D" id="2.40.30.30">
    <property type="entry name" value="Riboflavin kinase-like"/>
    <property type="match status" value="1"/>
</dbReference>
<evidence type="ECO:0000256" key="7">
    <source>
        <dbReference type="ARBA" id="ARBA00022630"/>
    </source>
</evidence>
<evidence type="ECO:0000259" key="19">
    <source>
        <dbReference type="SMART" id="SM00904"/>
    </source>
</evidence>
<evidence type="ECO:0000256" key="17">
    <source>
        <dbReference type="ARBA" id="ARBA00049494"/>
    </source>
</evidence>